<comment type="caution">
    <text evidence="4">The sequence shown here is derived from an EMBL/GenBank/DDBJ whole genome shotgun (WGS) entry which is preliminary data.</text>
</comment>
<dbReference type="PROSITE" id="PS00910">
    <property type="entry name" value="UPF0029"/>
    <property type="match status" value="1"/>
</dbReference>
<reference evidence="4 5" key="2">
    <citation type="submission" date="2008-11" db="EMBL/GenBank/DDBJ databases">
        <authorList>
            <person name="Fulton L."/>
            <person name="Clifton S."/>
            <person name="Fulton B."/>
            <person name="Xu J."/>
            <person name="Minx P."/>
            <person name="Pepin K.H."/>
            <person name="Johnson M."/>
            <person name="Bhonagiri V."/>
            <person name="Nash W.E."/>
            <person name="Mardis E.R."/>
            <person name="Wilson R.K."/>
        </authorList>
    </citation>
    <scope>NUCLEOTIDE SEQUENCE [LARGE SCALE GENOMIC DNA]</scope>
    <source>
        <strain evidence="4 5">ATCC 43243</strain>
    </source>
</reference>
<evidence type="ECO:0000259" key="2">
    <source>
        <dbReference type="Pfam" id="PF01205"/>
    </source>
</evidence>
<dbReference type="InterPro" id="IPR020568">
    <property type="entry name" value="Ribosomal_Su5_D2-typ_SF"/>
</dbReference>
<dbReference type="InterPro" id="IPR035647">
    <property type="entry name" value="EFG_III/V"/>
</dbReference>
<dbReference type="GO" id="GO:0005737">
    <property type="term" value="C:cytoplasm"/>
    <property type="evidence" value="ECO:0007669"/>
    <property type="project" value="TreeGrafter"/>
</dbReference>
<proteinExistence type="inferred from homology"/>
<dbReference type="SUPFAM" id="SSF54211">
    <property type="entry name" value="Ribosomal protein S5 domain 2-like"/>
    <property type="match status" value="1"/>
</dbReference>
<dbReference type="EMBL" id="ABVQ01000036">
    <property type="protein sequence ID" value="EEC57209.1"/>
    <property type="molecule type" value="Genomic_DNA"/>
</dbReference>
<reference evidence="4 5" key="1">
    <citation type="submission" date="2008-11" db="EMBL/GenBank/DDBJ databases">
        <title>Draft genome sequence of Bacteroides pectinophilus (ATCC 43243).</title>
        <authorList>
            <person name="Sudarsanam P."/>
            <person name="Ley R."/>
            <person name="Guruge J."/>
            <person name="Turnbaugh P.J."/>
            <person name="Mahowald M."/>
            <person name="Liep D."/>
            <person name="Gordon J."/>
        </authorList>
    </citation>
    <scope>NUCLEOTIDE SEQUENCE [LARGE SCALE GENOMIC DNA]</scope>
    <source>
        <strain evidence="4 5">ATCC 43243</strain>
    </source>
</reference>
<dbReference type="HOGENOM" id="CLU_083552_2_1_9"/>
<dbReference type="InterPro" id="IPR020569">
    <property type="entry name" value="UPF0029_Impact_CS"/>
</dbReference>
<dbReference type="eggNOG" id="COG1739">
    <property type="taxonomic scope" value="Bacteria"/>
</dbReference>
<feature type="domain" description="UPF0029" evidence="3">
    <location>
        <begin position="158"/>
        <end position="213"/>
    </location>
</feature>
<dbReference type="Gene3D" id="3.30.230.30">
    <property type="entry name" value="Impact, N-terminal domain"/>
    <property type="match status" value="1"/>
</dbReference>
<evidence type="ECO:0000256" key="1">
    <source>
        <dbReference type="ARBA" id="ARBA00007665"/>
    </source>
</evidence>
<evidence type="ECO:0000259" key="3">
    <source>
        <dbReference type="Pfam" id="PF09186"/>
    </source>
</evidence>
<feature type="domain" description="Impact N-terminal" evidence="2">
    <location>
        <begin position="37"/>
        <end position="140"/>
    </location>
</feature>
<keyword evidence="5" id="KW-1185">Reference proteome</keyword>
<dbReference type="InterPro" id="IPR015796">
    <property type="entry name" value="Impact_YigZ-like"/>
</dbReference>
<dbReference type="NCBIfam" id="TIGR00257">
    <property type="entry name" value="IMPACT_YIGZ"/>
    <property type="match status" value="1"/>
</dbReference>
<dbReference type="InterPro" id="IPR023582">
    <property type="entry name" value="Impact"/>
</dbReference>
<dbReference type="Gene3D" id="3.30.70.240">
    <property type="match status" value="1"/>
</dbReference>
<dbReference type="SUPFAM" id="SSF54980">
    <property type="entry name" value="EF-G C-terminal domain-like"/>
    <property type="match status" value="1"/>
</dbReference>
<dbReference type="PANTHER" id="PTHR16301:SF20">
    <property type="entry name" value="IMPACT FAMILY MEMBER YIGZ"/>
    <property type="match status" value="1"/>
</dbReference>
<dbReference type="InterPro" id="IPR036956">
    <property type="entry name" value="Impact_N_sf"/>
</dbReference>
<dbReference type="Proteomes" id="UP000003136">
    <property type="component" value="Unassembled WGS sequence"/>
</dbReference>
<dbReference type="GO" id="GO:0006446">
    <property type="term" value="P:regulation of translational initiation"/>
    <property type="evidence" value="ECO:0007669"/>
    <property type="project" value="TreeGrafter"/>
</dbReference>
<dbReference type="STRING" id="483218.BACPEC_01717"/>
<protein>
    <recommendedName>
        <fullName evidence="6">Impact N-terminal domain-containing protein</fullName>
    </recommendedName>
</protein>
<evidence type="ECO:0008006" key="6">
    <source>
        <dbReference type="Google" id="ProtNLM"/>
    </source>
</evidence>
<dbReference type="PANTHER" id="PTHR16301">
    <property type="entry name" value="IMPACT-RELATED"/>
    <property type="match status" value="1"/>
</dbReference>
<name>B7ARL3_9FIRM</name>
<dbReference type="Pfam" id="PF09186">
    <property type="entry name" value="DUF1949"/>
    <property type="match status" value="1"/>
</dbReference>
<dbReference type="AlphaFoldDB" id="B7ARL3"/>
<dbReference type="Pfam" id="PF01205">
    <property type="entry name" value="Impact_N"/>
    <property type="match status" value="1"/>
</dbReference>
<dbReference type="InterPro" id="IPR015269">
    <property type="entry name" value="UPF0029_Impact_C"/>
</dbReference>
<evidence type="ECO:0000313" key="5">
    <source>
        <dbReference type="Proteomes" id="UP000003136"/>
    </source>
</evidence>
<comment type="similarity">
    <text evidence="1">Belongs to the IMPACT family.</text>
</comment>
<gene>
    <name evidence="4" type="ORF">BACPEC_01717</name>
</gene>
<dbReference type="InterPro" id="IPR001498">
    <property type="entry name" value="Impact_N"/>
</dbReference>
<accession>B7ARL3</accession>
<sequence length="236" mass="25915">MLCCINAVLTRILIKGWDIMKHFYIISRAGSGEIVEKKSRFIANVYPVKSEEEASLYIEKARKKYWDARHNCYAMVIGAHDEVQRCSDDGEPSGTAGKPILEVIHGRQLHNCLIIVTRYFGGVLLGTGGLVRAYTSAAIEGLSDAGIKEQLTGSKISLTFDYSNLAKIQHISTQLGLELEEVSYTDRITASVMAVPDTAAEFIAQVTDNTSGQAELNVEDGVLIYRDADAGEILHM</sequence>
<evidence type="ECO:0000313" key="4">
    <source>
        <dbReference type="EMBL" id="EEC57209.1"/>
    </source>
</evidence>
<organism evidence="4 5">
    <name type="scientific">[Bacteroides] pectinophilus ATCC 43243</name>
    <dbReference type="NCBI Taxonomy" id="483218"/>
    <lineage>
        <taxon>Bacteria</taxon>
        <taxon>Bacillati</taxon>
        <taxon>Bacillota</taxon>
        <taxon>Clostridia</taxon>
        <taxon>Eubacteriales</taxon>
    </lineage>
</organism>